<dbReference type="InterPro" id="IPR032675">
    <property type="entry name" value="LRR_dom_sf"/>
</dbReference>
<evidence type="ECO:0000256" key="2">
    <source>
        <dbReference type="ARBA" id="ARBA00022821"/>
    </source>
</evidence>
<evidence type="ECO:0000313" key="5">
    <source>
        <dbReference type="Proteomes" id="UP000288805"/>
    </source>
</evidence>
<gene>
    <name evidence="4" type="primary">VvCHDh000054_89</name>
    <name evidence="4" type="ORF">CK203_082837</name>
</gene>
<dbReference type="GO" id="GO:0005524">
    <property type="term" value="F:ATP binding"/>
    <property type="evidence" value="ECO:0007669"/>
    <property type="project" value="UniProtKB-KW"/>
</dbReference>
<keyword evidence="2" id="KW-0611">Plant defense</keyword>
<feature type="domain" description="Disease resistance protein At4g27190-like leucine-rich repeats" evidence="3">
    <location>
        <begin position="407"/>
        <end position="511"/>
    </location>
</feature>
<sequence length="606" mass="67866">MLWATEIAKKCGGLPLALVAVGRALSDKDIDGWQEAAKQLKECKPMNIQDVDADFFSCLKLSFDYLQGEEIKSIFLLCCLFPEDRNIELEYLTRLAMGQGLLEDVETVEEGRRRLGGFEELAKERYFEHYALISLMANNISSLPVGLECPKLHTLLLGGNRGLKIFPDAFFVGMKTLKVLDLTAISKKLYRYSLHITPLPASLQLLTDLRMLHLHHRKLGDISILGKLKKLEILSFFASHISELPKEMGELKNLKLLDLTYCRSLKKIPPNLISGLSALEELYMRGSFQQWDVGGTTIERSSASLSELNSLLNLTTLHVEIINAKSLELKGIDSPIPIGVKMLFERTEDLSLISLLEGSRNILPNLGSRGFNGLTSLSVRNCVEFECIIDTTQGVHPVAFPNIETIHLTHLCGMKNLEIVQITCCQEMQDVFQIEGILVGEEHVLPLSSLRELKLDTLPQLEHLWKGFGAHLSLHNLEVIEIERCNRLRNLFQPSIAQSLFKLEYLKIVDCMELQQIIAEDGLEQEVSNVEDKKSLNLPKLKVLEVEDCKKLKSLFSVSSAQSFLQLKQLKVSGSNELKAIISCECGEISAAVDKFVLPQLSNLGA</sequence>
<dbReference type="SUPFAM" id="SSF52058">
    <property type="entry name" value="L domain-like"/>
    <property type="match status" value="1"/>
</dbReference>
<dbReference type="InterPro" id="IPR042197">
    <property type="entry name" value="Apaf_helical"/>
</dbReference>
<dbReference type="Proteomes" id="UP000288805">
    <property type="component" value="Unassembled WGS sequence"/>
</dbReference>
<dbReference type="PRINTS" id="PR00364">
    <property type="entry name" value="DISEASERSIST"/>
</dbReference>
<dbReference type="Pfam" id="PF23247">
    <property type="entry name" value="LRR_RPS2"/>
    <property type="match status" value="2"/>
</dbReference>
<dbReference type="Gene3D" id="3.80.10.10">
    <property type="entry name" value="Ribonuclease Inhibitor"/>
    <property type="match status" value="2"/>
</dbReference>
<proteinExistence type="predicted"/>
<dbReference type="InterPro" id="IPR050905">
    <property type="entry name" value="Plant_NBS-LRR"/>
</dbReference>
<evidence type="ECO:0000256" key="1">
    <source>
        <dbReference type="ARBA" id="ARBA00022741"/>
    </source>
</evidence>
<evidence type="ECO:0000313" key="4">
    <source>
        <dbReference type="EMBL" id="RVW40288.1"/>
    </source>
</evidence>
<comment type="caution">
    <text evidence="4">The sequence shown here is derived from an EMBL/GenBank/DDBJ whole genome shotgun (WGS) entry which is preliminary data.</text>
</comment>
<dbReference type="InterPro" id="IPR057135">
    <property type="entry name" value="At4g27190-like_LRR"/>
</dbReference>
<reference evidence="4 5" key="1">
    <citation type="journal article" date="2018" name="PLoS Genet.">
        <title>Population sequencing reveals clonal diversity and ancestral inbreeding in the grapevine cultivar Chardonnay.</title>
        <authorList>
            <person name="Roach M.J."/>
            <person name="Johnson D.L."/>
            <person name="Bohlmann J."/>
            <person name="van Vuuren H.J."/>
            <person name="Jones S.J."/>
            <person name="Pretorius I.S."/>
            <person name="Schmidt S.A."/>
            <person name="Borneman A.R."/>
        </authorList>
    </citation>
    <scope>NUCLEOTIDE SEQUENCE [LARGE SCALE GENOMIC DNA]</scope>
    <source>
        <strain evidence="5">cv. Chardonnay</strain>
        <tissue evidence="4">Leaf</tissue>
    </source>
</reference>
<dbReference type="Gene3D" id="1.10.8.430">
    <property type="entry name" value="Helical domain of apoptotic protease-activating factors"/>
    <property type="match status" value="1"/>
</dbReference>
<protein>
    <submittedName>
        <fullName evidence="4">Disease resistance protein</fullName>
    </submittedName>
</protein>
<dbReference type="PANTHER" id="PTHR33463:SF198">
    <property type="entry name" value="RPP4C3"/>
    <property type="match status" value="1"/>
</dbReference>
<dbReference type="AlphaFoldDB" id="A0A438DYA4"/>
<dbReference type="InterPro" id="IPR027417">
    <property type="entry name" value="P-loop_NTPase"/>
</dbReference>
<accession>A0A438DYA4</accession>
<dbReference type="GO" id="GO:0043531">
    <property type="term" value="F:ADP binding"/>
    <property type="evidence" value="ECO:0007669"/>
    <property type="project" value="InterPro"/>
</dbReference>
<dbReference type="EMBL" id="QGNW01001462">
    <property type="protein sequence ID" value="RVW40288.1"/>
    <property type="molecule type" value="Genomic_DNA"/>
</dbReference>
<name>A0A438DYA4_VITVI</name>
<evidence type="ECO:0000259" key="3">
    <source>
        <dbReference type="Pfam" id="PF23247"/>
    </source>
</evidence>
<dbReference type="GO" id="GO:0006952">
    <property type="term" value="P:defense response"/>
    <property type="evidence" value="ECO:0007669"/>
    <property type="project" value="UniProtKB-KW"/>
</dbReference>
<organism evidence="4 5">
    <name type="scientific">Vitis vinifera</name>
    <name type="common">Grape</name>
    <dbReference type="NCBI Taxonomy" id="29760"/>
    <lineage>
        <taxon>Eukaryota</taxon>
        <taxon>Viridiplantae</taxon>
        <taxon>Streptophyta</taxon>
        <taxon>Embryophyta</taxon>
        <taxon>Tracheophyta</taxon>
        <taxon>Spermatophyta</taxon>
        <taxon>Magnoliopsida</taxon>
        <taxon>eudicotyledons</taxon>
        <taxon>Gunneridae</taxon>
        <taxon>Pentapetalae</taxon>
        <taxon>rosids</taxon>
        <taxon>Vitales</taxon>
        <taxon>Vitaceae</taxon>
        <taxon>Viteae</taxon>
        <taxon>Vitis</taxon>
    </lineage>
</organism>
<keyword evidence="1" id="KW-0547">Nucleotide-binding</keyword>
<feature type="domain" description="Disease resistance protein At4g27190-like leucine-rich repeats" evidence="3">
    <location>
        <begin position="527"/>
        <end position="573"/>
    </location>
</feature>
<dbReference type="SUPFAM" id="SSF52540">
    <property type="entry name" value="P-loop containing nucleoside triphosphate hydrolases"/>
    <property type="match status" value="1"/>
</dbReference>
<dbReference type="PANTHER" id="PTHR33463">
    <property type="entry name" value="NB-ARC DOMAIN-CONTAINING PROTEIN-RELATED"/>
    <property type="match status" value="1"/>
</dbReference>